<evidence type="ECO:0000313" key="4">
    <source>
        <dbReference type="Proteomes" id="UP000285906"/>
    </source>
</evidence>
<evidence type="ECO:0000313" key="5">
    <source>
        <dbReference type="Proteomes" id="UP000658202"/>
    </source>
</evidence>
<dbReference type="Pfam" id="PF03372">
    <property type="entry name" value="Exo_endo_phos"/>
    <property type="match status" value="1"/>
</dbReference>
<reference evidence="2" key="4">
    <citation type="submission" date="2024-05" db="EMBL/GenBank/DDBJ databases">
        <authorList>
            <person name="Sun Q."/>
            <person name="Sedlacek I."/>
        </authorList>
    </citation>
    <scope>NUCLEOTIDE SEQUENCE</scope>
    <source>
        <strain evidence="2">CCM 8490</strain>
    </source>
</reference>
<name>A0A420CXJ6_9FLAO</name>
<proteinExistence type="predicted"/>
<evidence type="ECO:0000313" key="2">
    <source>
        <dbReference type="EMBL" id="GGG65592.1"/>
    </source>
</evidence>
<evidence type="ECO:0000259" key="1">
    <source>
        <dbReference type="Pfam" id="PF03372"/>
    </source>
</evidence>
<organism evidence="3 4">
    <name type="scientific">Epilithonimonas arachidiradicis</name>
    <dbReference type="NCBI Taxonomy" id="1617282"/>
    <lineage>
        <taxon>Bacteria</taxon>
        <taxon>Pseudomonadati</taxon>
        <taxon>Bacteroidota</taxon>
        <taxon>Flavobacteriia</taxon>
        <taxon>Flavobacteriales</taxon>
        <taxon>Weeksellaceae</taxon>
        <taxon>Chryseobacterium group</taxon>
        <taxon>Epilithonimonas</taxon>
    </lineage>
</organism>
<dbReference type="InterPro" id="IPR005135">
    <property type="entry name" value="Endo/exonuclease/phosphatase"/>
</dbReference>
<reference evidence="2" key="1">
    <citation type="journal article" date="2014" name="Int. J. Syst. Evol. Microbiol.">
        <title>Complete genome of a new Firmicutes species belonging to the dominant human colonic microbiota ('Ruminococcus bicirculans') reveals two chromosomes and a selective capacity to utilize plant glucans.</title>
        <authorList>
            <consortium name="NISC Comparative Sequencing Program"/>
            <person name="Wegmann U."/>
            <person name="Louis P."/>
            <person name="Goesmann A."/>
            <person name="Henrissat B."/>
            <person name="Duncan S.H."/>
            <person name="Flint H.J."/>
        </authorList>
    </citation>
    <scope>NUCLEOTIDE SEQUENCE</scope>
    <source>
        <strain evidence="2">CCM 8490</strain>
    </source>
</reference>
<evidence type="ECO:0000313" key="3">
    <source>
        <dbReference type="EMBL" id="RKE83193.1"/>
    </source>
</evidence>
<feature type="domain" description="Endonuclease/exonuclease/phosphatase" evidence="1">
    <location>
        <begin position="9"/>
        <end position="146"/>
    </location>
</feature>
<reference evidence="5" key="3">
    <citation type="journal article" date="2019" name="Int. J. Syst. Evol. Microbiol.">
        <title>The Global Catalogue of Microorganisms (GCM) 10K type strain sequencing project: providing services to taxonomists for standard genome sequencing and annotation.</title>
        <authorList>
            <consortium name="The Broad Institute Genomics Platform"/>
            <consortium name="The Broad Institute Genome Sequencing Center for Infectious Disease"/>
            <person name="Wu L."/>
            <person name="Ma J."/>
        </authorList>
    </citation>
    <scope>NUCLEOTIDE SEQUENCE [LARGE SCALE GENOMIC DNA]</scope>
    <source>
        <strain evidence="5">CCM 8490</strain>
    </source>
</reference>
<dbReference type="AlphaFoldDB" id="A0A420CXJ6"/>
<dbReference type="InterPro" id="IPR036691">
    <property type="entry name" value="Endo/exonu/phosph_ase_sf"/>
</dbReference>
<sequence>MKINENDELDFIKNLISSENPDVIFLTETNLILDFGAEYFSFHSKELPSFHDNQSYNEKENRTSIFSKYSFTETIETYDNYTAICGKINTEFGELILYGSIIGSFGGRDVHFENDLENQKNEIKNLKENICYSGDFNIAFSGWKYPSIKVIDETKAFFNQQNLKILTEENENCAIHIVMNKDFLKNKTVKSKMIKIDRKISDHNAVICEIYESEVRSWKNKKLHQKNFHHPSPNIQQL</sequence>
<dbReference type="Proteomes" id="UP000285906">
    <property type="component" value="Unassembled WGS sequence"/>
</dbReference>
<dbReference type="EMBL" id="BMCW01000008">
    <property type="protein sequence ID" value="GGG65592.1"/>
    <property type="molecule type" value="Genomic_DNA"/>
</dbReference>
<dbReference type="SUPFAM" id="SSF56219">
    <property type="entry name" value="DNase I-like"/>
    <property type="match status" value="1"/>
</dbReference>
<comment type="caution">
    <text evidence="3">The sequence shown here is derived from an EMBL/GenBank/DDBJ whole genome shotgun (WGS) entry which is preliminary data.</text>
</comment>
<dbReference type="Proteomes" id="UP000658202">
    <property type="component" value="Unassembled WGS sequence"/>
</dbReference>
<reference evidence="3 4" key="2">
    <citation type="submission" date="2018-09" db="EMBL/GenBank/DDBJ databases">
        <title>Genomic Encyclopedia of Archaeal and Bacterial Type Strains, Phase II (KMG-II): from individual species to whole genera.</title>
        <authorList>
            <person name="Goeker M."/>
        </authorList>
    </citation>
    <scope>NUCLEOTIDE SEQUENCE [LARGE SCALE GENOMIC DNA]</scope>
    <source>
        <strain evidence="3 4">DSM 27620</strain>
    </source>
</reference>
<protein>
    <recommendedName>
        <fullName evidence="1">Endonuclease/exonuclease/phosphatase domain-containing protein</fullName>
    </recommendedName>
</protein>
<dbReference type="EMBL" id="RAQH01000008">
    <property type="protein sequence ID" value="RKE83193.1"/>
    <property type="molecule type" value="Genomic_DNA"/>
</dbReference>
<dbReference type="GO" id="GO:0003824">
    <property type="term" value="F:catalytic activity"/>
    <property type="evidence" value="ECO:0007669"/>
    <property type="project" value="InterPro"/>
</dbReference>
<dbReference type="Gene3D" id="3.60.10.10">
    <property type="entry name" value="Endonuclease/exonuclease/phosphatase"/>
    <property type="match status" value="1"/>
</dbReference>
<gene>
    <name evidence="3" type="ORF">BXY58_2745</name>
    <name evidence="2" type="ORF">GCM10007332_30190</name>
</gene>
<keyword evidence="5" id="KW-1185">Reference proteome</keyword>
<accession>A0A420CXJ6</accession>